<dbReference type="InterPro" id="IPR050956">
    <property type="entry name" value="2C_system_His_kinase"/>
</dbReference>
<name>A0A6V7PR64_ANACO</name>
<dbReference type="Pfam" id="PF00512">
    <property type="entry name" value="HisKA"/>
    <property type="match status" value="1"/>
</dbReference>
<dbReference type="InterPro" id="IPR013767">
    <property type="entry name" value="PAS_fold"/>
</dbReference>
<evidence type="ECO:0000313" key="7">
    <source>
        <dbReference type="EMBL" id="CAD1833158.1"/>
    </source>
</evidence>
<evidence type="ECO:0000259" key="6">
    <source>
        <dbReference type="PROSITE" id="PS50112"/>
    </source>
</evidence>
<evidence type="ECO:0000256" key="2">
    <source>
        <dbReference type="ARBA" id="ARBA00012438"/>
    </source>
</evidence>
<reference evidence="7" key="1">
    <citation type="submission" date="2020-07" db="EMBL/GenBank/DDBJ databases">
        <authorList>
            <person name="Lin J."/>
        </authorList>
    </citation>
    <scope>NUCLEOTIDE SEQUENCE</scope>
</reference>
<feature type="domain" description="Histidine kinase" evidence="5">
    <location>
        <begin position="100"/>
        <end position="314"/>
    </location>
</feature>
<dbReference type="FunFam" id="3.30.565.10:FF:000044">
    <property type="entry name" value="Phytochrome"/>
    <property type="match status" value="1"/>
</dbReference>
<evidence type="ECO:0000256" key="4">
    <source>
        <dbReference type="ARBA" id="ARBA00023012"/>
    </source>
</evidence>
<dbReference type="Pfam" id="PF02518">
    <property type="entry name" value="HATPase_c"/>
    <property type="match status" value="1"/>
</dbReference>
<dbReference type="Pfam" id="PF00989">
    <property type="entry name" value="PAS"/>
    <property type="match status" value="1"/>
</dbReference>
<dbReference type="InterPro" id="IPR044767">
    <property type="entry name" value="Phy_HATPase-like"/>
</dbReference>
<keyword evidence="3" id="KW-0597">Phosphoprotein</keyword>
<organism evidence="7">
    <name type="scientific">Ananas comosus var. bracteatus</name>
    <name type="common">red pineapple</name>
    <dbReference type="NCBI Taxonomy" id="296719"/>
    <lineage>
        <taxon>Eukaryota</taxon>
        <taxon>Viridiplantae</taxon>
        <taxon>Streptophyta</taxon>
        <taxon>Embryophyta</taxon>
        <taxon>Tracheophyta</taxon>
        <taxon>Spermatophyta</taxon>
        <taxon>Magnoliopsida</taxon>
        <taxon>Liliopsida</taxon>
        <taxon>Poales</taxon>
        <taxon>Bromeliaceae</taxon>
        <taxon>Bromelioideae</taxon>
        <taxon>Ananas</taxon>
    </lineage>
</organism>
<proteinExistence type="predicted"/>
<dbReference type="CDD" id="cd00082">
    <property type="entry name" value="HisKA"/>
    <property type="match status" value="1"/>
</dbReference>
<dbReference type="PROSITE" id="PS50109">
    <property type="entry name" value="HIS_KIN"/>
    <property type="match status" value="1"/>
</dbReference>
<accession>A0A6V7PR64</accession>
<gene>
    <name evidence="7" type="ORF">CB5_LOCUS16369</name>
</gene>
<keyword evidence="4" id="KW-0902">Two-component regulatory system</keyword>
<comment type="catalytic activity">
    <reaction evidence="1">
        <text>ATP + protein L-histidine = ADP + protein N-phospho-L-histidine.</text>
        <dbReference type="EC" id="2.7.13.3"/>
    </reaction>
</comment>
<dbReference type="GO" id="GO:0000155">
    <property type="term" value="F:phosphorelay sensor kinase activity"/>
    <property type="evidence" value="ECO:0007669"/>
    <property type="project" value="InterPro"/>
</dbReference>
<sequence length="321" mass="35839">MEKLTGWPSGEVIGKLLVGEIFGSCCRLKGPDALTKFMIVLHNAIGGQETDKFPFAFFDKNGKYVQALLTANTRSKMDEAAGKEVLCQNEGIGLYLSRDQKPLSGIRFTNSLLEMTDLNDDQKQFLETSASCEKQMLKIIKDANLHSIDDGSLVLDKSVFPVGSVINAVVSQVMILLRERGLQLIRDIPEEIKEISVYGDQFRIQQVLADFLLNMVRCAPSENGWVEIQVRPNLKQNPDGTETVLLLFRFACPGEGLAPELVQDMFHNSRWATEEGLGLSICRKILKLMGGDVQYIRESERCFFLIALELPTSQKSGSRDD</sequence>
<dbReference type="Gene3D" id="3.30.565.10">
    <property type="entry name" value="Histidine kinase-like ATPase, C-terminal domain"/>
    <property type="match status" value="1"/>
</dbReference>
<dbReference type="AlphaFoldDB" id="A0A6V7PR64"/>
<dbReference type="EMBL" id="LR862151">
    <property type="protein sequence ID" value="CAD1833158.1"/>
    <property type="molecule type" value="Genomic_DNA"/>
</dbReference>
<dbReference type="EC" id="2.7.13.3" evidence="2"/>
<protein>
    <recommendedName>
        <fullName evidence="2">histidine kinase</fullName>
        <ecNumber evidence="2">2.7.13.3</ecNumber>
    </recommendedName>
</protein>
<dbReference type="PROSITE" id="PS50112">
    <property type="entry name" value="PAS"/>
    <property type="match status" value="1"/>
</dbReference>
<dbReference type="PANTHER" id="PTHR43719">
    <property type="entry name" value="TWO-COMPONENT HISTIDINE KINASE"/>
    <property type="match status" value="1"/>
</dbReference>
<dbReference type="SUPFAM" id="SSF55874">
    <property type="entry name" value="ATPase domain of HSP90 chaperone/DNA topoisomerase II/histidine kinase"/>
    <property type="match status" value="1"/>
</dbReference>
<evidence type="ECO:0000256" key="3">
    <source>
        <dbReference type="ARBA" id="ARBA00022553"/>
    </source>
</evidence>
<dbReference type="InterPro" id="IPR000014">
    <property type="entry name" value="PAS"/>
</dbReference>
<dbReference type="InterPro" id="IPR005467">
    <property type="entry name" value="His_kinase_dom"/>
</dbReference>
<evidence type="ECO:0000256" key="1">
    <source>
        <dbReference type="ARBA" id="ARBA00000085"/>
    </source>
</evidence>
<dbReference type="GO" id="GO:0006355">
    <property type="term" value="P:regulation of DNA-templated transcription"/>
    <property type="evidence" value="ECO:0007669"/>
    <property type="project" value="InterPro"/>
</dbReference>
<evidence type="ECO:0000259" key="5">
    <source>
        <dbReference type="PROSITE" id="PS50109"/>
    </source>
</evidence>
<dbReference type="CDD" id="cd16932">
    <property type="entry name" value="HATPase_Phy-like"/>
    <property type="match status" value="1"/>
</dbReference>
<feature type="domain" description="PAS" evidence="6">
    <location>
        <begin position="1"/>
        <end position="22"/>
    </location>
</feature>
<dbReference type="GO" id="GO:0005634">
    <property type="term" value="C:nucleus"/>
    <property type="evidence" value="ECO:0007669"/>
    <property type="project" value="TreeGrafter"/>
</dbReference>
<dbReference type="InterPro" id="IPR036890">
    <property type="entry name" value="HATPase_C_sf"/>
</dbReference>
<dbReference type="SMART" id="SM00387">
    <property type="entry name" value="HATPase_c"/>
    <property type="match status" value="1"/>
</dbReference>
<dbReference type="PANTHER" id="PTHR43719:SF12">
    <property type="entry name" value="PHYTOCHROME B-RELATED"/>
    <property type="match status" value="1"/>
</dbReference>
<dbReference type="InterPro" id="IPR003661">
    <property type="entry name" value="HisK_dim/P_dom"/>
</dbReference>
<dbReference type="InterPro" id="IPR003594">
    <property type="entry name" value="HATPase_dom"/>
</dbReference>